<feature type="compositionally biased region" description="Polar residues" evidence="10">
    <location>
        <begin position="105"/>
        <end position="136"/>
    </location>
</feature>
<comment type="subcellular location">
    <subcellularLocation>
        <location evidence="2">Cytoplasm</location>
        <location evidence="2">Cytoskeleton</location>
    </subcellularLocation>
    <subcellularLocation>
        <location evidence="1">Nucleus</location>
    </subcellularLocation>
</comment>
<dbReference type="Proteomes" id="UP000572817">
    <property type="component" value="Unassembled WGS sequence"/>
</dbReference>
<dbReference type="PANTHER" id="PTHR48287:SF1">
    <property type="entry name" value="ARM REPEAT SUPERFAMILY PROTEIN"/>
    <property type="match status" value="1"/>
</dbReference>
<dbReference type="Gene3D" id="2.30.30.190">
    <property type="entry name" value="CAP Gly-rich-like domain"/>
    <property type="match status" value="1"/>
</dbReference>
<keyword evidence="4" id="KW-0493">Microtubule</keyword>
<feature type="compositionally biased region" description="Low complexity" evidence="10">
    <location>
        <begin position="165"/>
        <end position="203"/>
    </location>
</feature>
<evidence type="ECO:0000259" key="11">
    <source>
        <dbReference type="PROSITE" id="PS50245"/>
    </source>
</evidence>
<dbReference type="EMBL" id="WWBZ02000051">
    <property type="protein sequence ID" value="KAF4304143.1"/>
    <property type="molecule type" value="Genomic_DNA"/>
</dbReference>
<dbReference type="InterPro" id="IPR036859">
    <property type="entry name" value="CAP-Gly_dom_sf"/>
</dbReference>
<dbReference type="Pfam" id="PF01302">
    <property type="entry name" value="CAP_GLY"/>
    <property type="match status" value="1"/>
</dbReference>
<feature type="coiled-coil region" evidence="9">
    <location>
        <begin position="260"/>
        <end position="533"/>
    </location>
</feature>
<dbReference type="OrthoDB" id="2192888at2759"/>
<dbReference type="Pfam" id="PF12455">
    <property type="entry name" value="Dynactin"/>
    <property type="match status" value="1"/>
</dbReference>
<feature type="region of interest" description="Disordered" evidence="10">
    <location>
        <begin position="1941"/>
        <end position="1964"/>
    </location>
</feature>
<feature type="coiled-coil region" evidence="9">
    <location>
        <begin position="974"/>
        <end position="1081"/>
    </location>
</feature>
<dbReference type="InterPro" id="IPR016024">
    <property type="entry name" value="ARM-type_fold"/>
</dbReference>
<feature type="compositionally biased region" description="Acidic residues" evidence="10">
    <location>
        <begin position="2445"/>
        <end position="2455"/>
    </location>
</feature>
<dbReference type="SUPFAM" id="SSF74924">
    <property type="entry name" value="Cap-Gly domain"/>
    <property type="match status" value="1"/>
</dbReference>
<feature type="compositionally biased region" description="Low complexity" evidence="10">
    <location>
        <begin position="85"/>
        <end position="102"/>
    </location>
</feature>
<protein>
    <submittedName>
        <fullName evidence="12">90s preribosome component rrp12</fullName>
    </submittedName>
</protein>
<evidence type="ECO:0000256" key="1">
    <source>
        <dbReference type="ARBA" id="ARBA00004123"/>
    </source>
</evidence>
<feature type="compositionally biased region" description="Acidic residues" evidence="10">
    <location>
        <begin position="2300"/>
        <end position="2316"/>
    </location>
</feature>
<proteinExistence type="inferred from homology"/>
<dbReference type="PROSITE" id="PS00845">
    <property type="entry name" value="CAP_GLY_1"/>
    <property type="match status" value="1"/>
</dbReference>
<dbReference type="Pfam" id="PF08161">
    <property type="entry name" value="RRP12_HEAT"/>
    <property type="match status" value="1"/>
</dbReference>
<evidence type="ECO:0000256" key="3">
    <source>
        <dbReference type="ARBA" id="ARBA00011010"/>
    </source>
</evidence>
<evidence type="ECO:0000256" key="6">
    <source>
        <dbReference type="ARBA" id="ARBA00023054"/>
    </source>
</evidence>
<keyword evidence="6 9" id="KW-0175">Coiled coil</keyword>
<keyword evidence="13" id="KW-1185">Reference proteome</keyword>
<dbReference type="SMART" id="SM01052">
    <property type="entry name" value="CAP_GLY"/>
    <property type="match status" value="1"/>
</dbReference>
<feature type="compositionally biased region" description="Low complexity" evidence="10">
    <location>
        <begin position="236"/>
        <end position="252"/>
    </location>
</feature>
<gene>
    <name evidence="12" type="ORF">GTA08_BOTSDO07799</name>
</gene>
<evidence type="ECO:0000256" key="4">
    <source>
        <dbReference type="ARBA" id="ARBA00022701"/>
    </source>
</evidence>
<evidence type="ECO:0000256" key="8">
    <source>
        <dbReference type="ARBA" id="ARBA00023242"/>
    </source>
</evidence>
<dbReference type="InterPro" id="IPR022157">
    <property type="entry name" value="Dynactin"/>
</dbReference>
<keyword evidence="7" id="KW-0963">Cytoplasm</keyword>
<evidence type="ECO:0000313" key="13">
    <source>
        <dbReference type="Proteomes" id="UP000572817"/>
    </source>
</evidence>
<feature type="region of interest" description="Disordered" evidence="10">
    <location>
        <begin position="2423"/>
        <end position="2507"/>
    </location>
</feature>
<comment type="similarity">
    <text evidence="3">Belongs to the dynactin 150 kDa subunit family.</text>
</comment>
<comment type="caution">
    <text evidence="12">The sequence shown here is derived from an EMBL/GenBank/DDBJ whole genome shotgun (WGS) entry which is preliminary data.</text>
</comment>
<dbReference type="SUPFAM" id="SSF48371">
    <property type="entry name" value="ARM repeat"/>
    <property type="match status" value="1"/>
</dbReference>
<feature type="region of interest" description="Disordered" evidence="10">
    <location>
        <begin position="2356"/>
        <end position="2375"/>
    </location>
</feature>
<keyword evidence="5" id="KW-0243">Dynein</keyword>
<feature type="coiled-coil region" evidence="9">
    <location>
        <begin position="577"/>
        <end position="611"/>
    </location>
</feature>
<dbReference type="PANTHER" id="PTHR48287">
    <property type="entry name" value="ARM REPEAT SUPERFAMILY PROTEIN"/>
    <property type="match status" value="1"/>
</dbReference>
<evidence type="ECO:0000256" key="7">
    <source>
        <dbReference type="ARBA" id="ARBA00023212"/>
    </source>
</evidence>
<feature type="compositionally biased region" description="Basic residues" evidence="10">
    <location>
        <begin position="2427"/>
        <end position="2439"/>
    </location>
</feature>
<feature type="compositionally biased region" description="Gly residues" evidence="10">
    <location>
        <begin position="2472"/>
        <end position="2507"/>
    </location>
</feature>
<dbReference type="InterPro" id="IPR052087">
    <property type="entry name" value="RRP12"/>
</dbReference>
<sequence>MGDANLKAGQTIELNDGRIGIIRFIGETAFADGLWVGVEFDDPSGKNDGSVQGMRYFDSKPGHGMFLRPMGVARIVEEPKPKAPARPAAGRPAAPGAVARRATGSIDQGKSRPSSMTAESSTTRPRLGSRPSSIDTKSPAGGTRIGSPTKRPAAGSVSRPRPSISSGTAAAGPARRTSTTSTGTAKTATASAAAAAKHTTRPSIGGAGRGIAKPGESGPAKTAATRPGLNVAKQRSSPPVSSSRTSSSPSAPIAQRSVSAVQKENEIKELQTKLRLLEQKRAEDREKIATLDRVQEERNKYEQVIQKLQAKIQPLSQENNELKKNLKEAESRLEQVEAIQAEHETILEMATLDREMAEEQTEAYKADLEAVKQRLEELELENEILKDENQELGQDMNPEERTSMGWLQMERENERLREALLRLRDITQESEVELRDQIKGLEEDVQELSGVKEQYDETKTKLLEAEADIEDLRQQLDAALGAEEMIEELTDKNLSLNEYIEQLKVTIEELETLKELNDELEVNHVENEKQLQEQIDFKDAIIADLGRRAMQQDETLSDQEYTIMRFRELVTNLQSDMEDMRASKEISETQAQDLNNRSRAMMDLNRQLQNTAASTKMKTIDMELRKLEAQEASEHLAIVQLFLPEAFHSERESVLALLRFKRIGFKASLVHNFVKDKVSGDAPINDEDIFEACDVLDKLTWVSAMCDRFVTAISTCSLDQFARFEGTLYELEPVERALNGYIDALKRDELKEKQVAEELHRSIAVMSHLAETHLGDGLEGYAHDIVMRTLLMQSHLETTAAALMLVKGEVQTRIPPTGEEEYDGVDRFVSKTEEMIAQSRSAKVIIGKALRTIQELKARSLTLQNDTLNSFEECQDASDDLARYVRKMGENVFQLLHEDTRTEPFNVSEVRGAMFKASEEVFSVSESEMYATFAARLRKLSEDLTELVNITSDLELTVEFEKHPAPWVLRSKELQDSKIVSVDTEEEVRRLKEEVHARSMQIKLQEQKHEEATVKIELLESRTRDASKKAQRITELEKKLEENKNREKQLAEALETQVRDLAALETEKEKWKTQAEQAKAIEAAIGGEGRRDSGGEKTVATKREIDALKTDIRYLEEANRFLRQSNRREHITRVAANTSWLRTPIAPPSKVTSGPDGAVQSTDAMPRRRLAALQEITNLPVVAKLVNLKDSEESEESENEKDKSKPKSKLRWRPMKSTPQWQLSEQEVRKAEAWDALWGCKGMVGDVYGDGGFRNTASSARLAPKSKMSLNERLDKIRSSPKLQNQQQTAVVLSAVEDTLRDQKSDFTPTAYFAALLSLLAQYISPQKGIVNKEVATAVVYLLDLVTPHVPAPLLRAKFSQILTNLAPALTHPEAEAPLLRSSIGCLEGLLVVQDAQAWALPQTQVSPRRAVAGLLTISVDHRPKVRKRAQDALAKVLKNPPPSPSLDHPASDMCAETALRSLKEITDAAAKNKKHQRSQRDGQSHEPGLIHALQLIKVIASSAGGWPSKKIDALCEILLNISKSSNEFLTMAAFEVFEVIFAGMVDEMSSAKLPRLLEVIGELQPSQNDSQLLPPWIAVLSRGYDVAAQVEPEETFQKLPDLFAMMSNFLASASHNIRISASEGMISFLANCIPDSVLLEPSIYDEKVLEKLAKNAADLLSVKYQAAWMEVFNVLGAMFDAFRWMAAPIMSNVVKTVGDLRSNESFMGKKEADEVLGKAIRAMGPDNVLEIMPLNLHKPIAGQPGRAWLLPILRDSVANTKLAHFRTELVPLSEAMFQRVLNHGGAEKTMEVKIFETIVNQTWATLPGYCDLPTDLTEAFDQSFAEMVANLLYQQVELRTDICRALQNLVESNKAIAEVEGEEDLVAQSRVSRADAQKNLEYLSGFASNILAVLFNVYNQTLPQSRGNILSCINAYLSITPAAELMETFTRVATMLEQSLEESGSQTQADKQKEKKPGDKMPPASHTLMDLVITISIYLPRESFATLFNIATLMINKDDDPQLQKKAYKLIPRLAESDLGKAALQERNAELQQLLLNSASKATSPAKRDRMAALTQVVEYLPESDMHFIPSIISEVVIGCKEVNEKARTAAFDLLVLMGEKMQQGGTVVQSKIPLMDESAPTVPATLEEYVTMMSAGLAGSTPHMISASITGITRILYQFRTSLPDAVITDMVQTMDLFLTSANREIVRSVLGFVKVSVISLPGTLMLPRLKSLIPNLLVWSHEHKGHFKAKVKHIFERMIRRFGVEVVEKNTPESDRKLVANIRKTHNRQKRKKEAAAAGDEDQTHKTEKRRSKFESEYDEAVYGSEEESEDSGSDVSDNEAMGRSKKKGKSGGAYIIEDDDEPLDLLDRKALGNVSSTKPLKGRAGAAQQKTKAKVDLDGKLLLGDSSDDDDGMVLDGGDGGASLEDGINAYVSAIKGQDTGARRGRGGKIKFSNRKKGDDGGDEMEVDEVEVAEKLKGGNKHPQRKPLGGGRAGGGRGGGGFGKTRGGRVGKGGRGGGSGGRR</sequence>
<keyword evidence="8" id="KW-0539">Nucleus</keyword>
<dbReference type="PROSITE" id="PS50245">
    <property type="entry name" value="CAP_GLY_2"/>
    <property type="match status" value="1"/>
</dbReference>
<accession>A0A8H4IS07</accession>
<feature type="compositionally biased region" description="Basic and acidic residues" evidence="10">
    <location>
        <begin position="1951"/>
        <end position="1960"/>
    </location>
</feature>
<name>A0A8H4IS07_9PEZI</name>
<dbReference type="GO" id="GO:0030286">
    <property type="term" value="C:dynein complex"/>
    <property type="evidence" value="ECO:0007669"/>
    <property type="project" value="UniProtKB-KW"/>
</dbReference>
<feature type="compositionally biased region" description="Basic residues" evidence="10">
    <location>
        <begin position="2266"/>
        <end position="2276"/>
    </location>
</feature>
<dbReference type="InterPro" id="IPR057860">
    <property type="entry name" value="HEAT_RRP12_N"/>
</dbReference>
<feature type="region of interest" description="Disordered" evidence="10">
    <location>
        <begin position="2264"/>
        <end position="2339"/>
    </location>
</feature>
<feature type="domain" description="CAP-Gly" evidence="11">
    <location>
        <begin position="26"/>
        <end position="68"/>
    </location>
</feature>
<dbReference type="InterPro" id="IPR000938">
    <property type="entry name" value="CAP-Gly_domain"/>
</dbReference>
<evidence type="ECO:0000256" key="10">
    <source>
        <dbReference type="SAM" id="MobiDB-lite"/>
    </source>
</evidence>
<organism evidence="12 13">
    <name type="scientific">Botryosphaeria dothidea</name>
    <dbReference type="NCBI Taxonomy" id="55169"/>
    <lineage>
        <taxon>Eukaryota</taxon>
        <taxon>Fungi</taxon>
        <taxon>Dikarya</taxon>
        <taxon>Ascomycota</taxon>
        <taxon>Pezizomycotina</taxon>
        <taxon>Dothideomycetes</taxon>
        <taxon>Dothideomycetes incertae sedis</taxon>
        <taxon>Botryosphaeriales</taxon>
        <taxon>Botryosphaeriaceae</taxon>
        <taxon>Botryosphaeria</taxon>
    </lineage>
</organism>
<dbReference type="Pfam" id="PF25772">
    <property type="entry name" value="HEAT_RRP12_N"/>
    <property type="match status" value="1"/>
</dbReference>
<evidence type="ECO:0000256" key="5">
    <source>
        <dbReference type="ARBA" id="ARBA00023017"/>
    </source>
</evidence>
<reference evidence="12" key="1">
    <citation type="submission" date="2020-04" db="EMBL/GenBank/DDBJ databases">
        <title>Genome Assembly and Annotation of Botryosphaeria dothidea sdau 11-99, a Latent Pathogen of Apple Fruit Ring Rot in China.</title>
        <authorList>
            <person name="Yu C."/>
            <person name="Diao Y."/>
            <person name="Lu Q."/>
            <person name="Zhao J."/>
            <person name="Cui S."/>
            <person name="Peng C."/>
            <person name="He B."/>
            <person name="Liu H."/>
        </authorList>
    </citation>
    <scope>NUCLEOTIDE SEQUENCE [LARGE SCALE GENOMIC DNA]</scope>
    <source>
        <strain evidence="12">Sdau11-99</strain>
    </source>
</reference>
<dbReference type="GO" id="GO:0005874">
    <property type="term" value="C:microtubule"/>
    <property type="evidence" value="ECO:0007669"/>
    <property type="project" value="UniProtKB-KW"/>
</dbReference>
<evidence type="ECO:0000313" key="12">
    <source>
        <dbReference type="EMBL" id="KAF4304143.1"/>
    </source>
</evidence>
<feature type="region of interest" description="Disordered" evidence="10">
    <location>
        <begin position="80"/>
        <end position="260"/>
    </location>
</feature>
<dbReference type="GO" id="GO:0005634">
    <property type="term" value="C:nucleus"/>
    <property type="evidence" value="ECO:0007669"/>
    <property type="project" value="UniProtKB-SubCell"/>
</dbReference>
<feature type="region of interest" description="Disordered" evidence="10">
    <location>
        <begin position="1190"/>
        <end position="1224"/>
    </location>
</feature>
<evidence type="ECO:0000256" key="2">
    <source>
        <dbReference type="ARBA" id="ARBA00004245"/>
    </source>
</evidence>
<evidence type="ECO:0000256" key="9">
    <source>
        <dbReference type="SAM" id="Coils"/>
    </source>
</evidence>
<keyword evidence="7" id="KW-0206">Cytoskeleton</keyword>
<dbReference type="InterPro" id="IPR012978">
    <property type="entry name" value="HEAT_RRP12"/>
</dbReference>